<dbReference type="SUPFAM" id="SSF51419">
    <property type="entry name" value="PLP-binding barrel"/>
    <property type="match status" value="1"/>
</dbReference>
<dbReference type="EMBL" id="JACSPV010000043">
    <property type="protein sequence ID" value="MBD8006984.1"/>
    <property type="molecule type" value="Genomic_DNA"/>
</dbReference>
<feature type="modified residue" description="N6-(pyridoxal phosphate)lysine" evidence="2">
    <location>
        <position position="38"/>
    </location>
</feature>
<dbReference type="PANTHER" id="PTHR10146:SF14">
    <property type="entry name" value="PYRIDOXAL PHOSPHATE HOMEOSTASIS PROTEIN"/>
    <property type="match status" value="1"/>
</dbReference>
<dbReference type="Pfam" id="PF01168">
    <property type="entry name" value="Ala_racemase_N"/>
    <property type="match status" value="1"/>
</dbReference>
<protein>
    <recommendedName>
        <fullName evidence="2">Pyridoxal phosphate homeostasis protein</fullName>
        <shortName evidence="2">PLP homeostasis protein</shortName>
    </recommendedName>
</protein>
<dbReference type="NCBIfam" id="TIGR00044">
    <property type="entry name" value="YggS family pyridoxal phosphate-dependent enzyme"/>
    <property type="match status" value="1"/>
</dbReference>
<feature type="domain" description="Alanine racemase N-terminal" evidence="4">
    <location>
        <begin position="10"/>
        <end position="230"/>
    </location>
</feature>
<evidence type="ECO:0000256" key="2">
    <source>
        <dbReference type="HAMAP-Rule" id="MF_02087"/>
    </source>
</evidence>
<dbReference type="InterPro" id="IPR029066">
    <property type="entry name" value="PLP-binding_barrel"/>
</dbReference>
<dbReference type="HAMAP" id="MF_02087">
    <property type="entry name" value="PLP_homeostasis"/>
    <property type="match status" value="1"/>
</dbReference>
<proteinExistence type="inferred from homology"/>
<gene>
    <name evidence="5" type="ORF">H9631_18115</name>
</gene>
<dbReference type="Proteomes" id="UP000648182">
    <property type="component" value="Unassembled WGS sequence"/>
</dbReference>
<keyword evidence="6" id="KW-1185">Reference proteome</keyword>
<evidence type="ECO:0000256" key="3">
    <source>
        <dbReference type="RuleBase" id="RU004514"/>
    </source>
</evidence>
<evidence type="ECO:0000313" key="5">
    <source>
        <dbReference type="EMBL" id="MBD8006984.1"/>
    </source>
</evidence>
<keyword evidence="1 2" id="KW-0663">Pyridoxal phosphate</keyword>
<evidence type="ECO:0000313" key="6">
    <source>
        <dbReference type="Proteomes" id="UP000648182"/>
    </source>
</evidence>
<name>A0ABR8VQE2_9BACI</name>
<sequence>MNDLWIVDNLKRIRERMNSACRSVGRKTEEVKLLLATKTVPVERIKQALDADETLIGENKVQELQQKYSLLQNDRTEWHFIGHLQTNKVKNVLKYVTCIQSVDRLKLRRALHKELTKENRQIDILVQVNTSYEESKFGIAPEETLNLVEQLSELNTLNIKGLMTIGKLTTDSKETRKCFRLLKSIQQQIIQQNYHGVEMDILSMGMSGDLEVAIEEGATMIRVGTAIFGERIYPNSYYWNERLTIFQNNLISSY</sequence>
<accession>A0ABR8VQE2</accession>
<evidence type="ECO:0000259" key="4">
    <source>
        <dbReference type="Pfam" id="PF01168"/>
    </source>
</evidence>
<dbReference type="PROSITE" id="PS01211">
    <property type="entry name" value="UPF0001"/>
    <property type="match status" value="1"/>
</dbReference>
<comment type="function">
    <text evidence="2">Pyridoxal 5'-phosphate (PLP)-binding protein, which is involved in PLP homeostasis.</text>
</comment>
<dbReference type="PANTHER" id="PTHR10146">
    <property type="entry name" value="PROLINE SYNTHETASE CO-TRANSCRIBED BACTERIAL HOMOLOG PROTEIN"/>
    <property type="match status" value="1"/>
</dbReference>
<reference evidence="5 6" key="1">
    <citation type="submission" date="2020-08" db="EMBL/GenBank/DDBJ databases">
        <title>A Genomic Blueprint of the Chicken Gut Microbiome.</title>
        <authorList>
            <person name="Gilroy R."/>
            <person name="Ravi A."/>
            <person name="Getino M."/>
            <person name="Pursley I."/>
            <person name="Horton D.L."/>
            <person name="Alikhan N.-F."/>
            <person name="Baker D."/>
            <person name="Gharbi K."/>
            <person name="Hall N."/>
            <person name="Watson M."/>
            <person name="Adriaenssens E.M."/>
            <person name="Foster-Nyarko E."/>
            <person name="Jarju S."/>
            <person name="Secka A."/>
            <person name="Antonio M."/>
            <person name="Oren A."/>
            <person name="Chaudhuri R."/>
            <person name="La Ragione R.M."/>
            <person name="Hildebrand F."/>
            <person name="Pallen M.J."/>
        </authorList>
    </citation>
    <scope>NUCLEOTIDE SEQUENCE [LARGE SCALE GENOMIC DNA]</scope>
    <source>
        <strain evidence="5 6">Sa1BUA2</strain>
    </source>
</reference>
<comment type="caution">
    <text evidence="5">The sequence shown here is derived from an EMBL/GenBank/DDBJ whole genome shotgun (WGS) entry which is preliminary data.</text>
</comment>
<comment type="similarity">
    <text evidence="2 3">Belongs to the pyridoxal phosphate-binding protein YggS/PROSC family.</text>
</comment>
<dbReference type="CDD" id="cd00635">
    <property type="entry name" value="PLPDE_III_YBL036c_like"/>
    <property type="match status" value="1"/>
</dbReference>
<dbReference type="PIRSF" id="PIRSF004848">
    <property type="entry name" value="YBL036c_PLPDEIII"/>
    <property type="match status" value="1"/>
</dbReference>
<dbReference type="RefSeq" id="WP_191815320.1">
    <property type="nucleotide sequence ID" value="NZ_JACSPV010000043.1"/>
</dbReference>
<dbReference type="InterPro" id="IPR001608">
    <property type="entry name" value="Ala_racemase_N"/>
</dbReference>
<dbReference type="Gene3D" id="3.20.20.10">
    <property type="entry name" value="Alanine racemase"/>
    <property type="match status" value="1"/>
</dbReference>
<organism evidence="5 6">
    <name type="scientific">Bacillus norwichensis</name>
    <dbReference type="NCBI Taxonomy" id="2762217"/>
    <lineage>
        <taxon>Bacteria</taxon>
        <taxon>Bacillati</taxon>
        <taxon>Bacillota</taxon>
        <taxon>Bacilli</taxon>
        <taxon>Bacillales</taxon>
        <taxon>Bacillaceae</taxon>
        <taxon>Bacillus</taxon>
    </lineage>
</organism>
<dbReference type="InterPro" id="IPR011078">
    <property type="entry name" value="PyrdxlP_homeostasis"/>
</dbReference>
<evidence type="ECO:0000256" key="1">
    <source>
        <dbReference type="ARBA" id="ARBA00022898"/>
    </source>
</evidence>